<keyword evidence="5 8" id="KW-1133">Transmembrane helix</keyword>
<dbReference type="InterPro" id="IPR035906">
    <property type="entry name" value="MetI-like_sf"/>
</dbReference>
<comment type="subcellular location">
    <subcellularLocation>
        <location evidence="1">Cell membrane</location>
        <topology evidence="1">Multi-pass membrane protein</topology>
    </subcellularLocation>
</comment>
<evidence type="ECO:0000256" key="2">
    <source>
        <dbReference type="ARBA" id="ARBA00022448"/>
    </source>
</evidence>
<keyword evidence="6 8" id="KW-0472">Membrane</keyword>
<feature type="transmembrane region" description="Helical" evidence="8">
    <location>
        <begin position="133"/>
        <end position="152"/>
    </location>
</feature>
<feature type="domain" description="ABC transmembrane type-1" evidence="9">
    <location>
        <begin position="99"/>
        <end position="315"/>
    </location>
</feature>
<keyword evidence="11" id="KW-1185">Reference proteome</keyword>
<feature type="transmembrane region" description="Helical" evidence="8">
    <location>
        <begin position="246"/>
        <end position="268"/>
    </location>
</feature>
<proteinExistence type="predicted"/>
<dbReference type="GO" id="GO:0055085">
    <property type="term" value="P:transmembrane transport"/>
    <property type="evidence" value="ECO:0007669"/>
    <property type="project" value="InterPro"/>
</dbReference>
<dbReference type="PANTHER" id="PTHR30193">
    <property type="entry name" value="ABC TRANSPORTER PERMEASE PROTEIN"/>
    <property type="match status" value="1"/>
</dbReference>
<accession>A0A917LSV5</accession>
<dbReference type="PANTHER" id="PTHR30193:SF37">
    <property type="entry name" value="INNER MEMBRANE ABC TRANSPORTER PERMEASE PROTEIN YCJO"/>
    <property type="match status" value="1"/>
</dbReference>
<dbReference type="AlphaFoldDB" id="A0A917LSV5"/>
<feature type="transmembrane region" description="Helical" evidence="8">
    <location>
        <begin position="186"/>
        <end position="209"/>
    </location>
</feature>
<evidence type="ECO:0000256" key="7">
    <source>
        <dbReference type="SAM" id="MobiDB-lite"/>
    </source>
</evidence>
<dbReference type="CDD" id="cd06261">
    <property type="entry name" value="TM_PBP2"/>
    <property type="match status" value="1"/>
</dbReference>
<keyword evidence="2" id="KW-0813">Transport</keyword>
<evidence type="ECO:0000256" key="6">
    <source>
        <dbReference type="ARBA" id="ARBA00023136"/>
    </source>
</evidence>
<dbReference type="PROSITE" id="PS50928">
    <property type="entry name" value="ABC_TM1"/>
    <property type="match status" value="1"/>
</dbReference>
<evidence type="ECO:0000256" key="8">
    <source>
        <dbReference type="SAM" id="Phobius"/>
    </source>
</evidence>
<comment type="caution">
    <text evidence="10">The sequence shown here is derived from an EMBL/GenBank/DDBJ whole genome shotgun (WGS) entry which is preliminary data.</text>
</comment>
<keyword evidence="3" id="KW-1003">Cell membrane</keyword>
<dbReference type="Proteomes" id="UP000600247">
    <property type="component" value="Unassembled WGS sequence"/>
</dbReference>
<name>A0A917LSV5_9BACL</name>
<keyword evidence="4 8" id="KW-0812">Transmembrane</keyword>
<protein>
    <submittedName>
        <fullName evidence="10">ABC transporter permease</fullName>
    </submittedName>
</protein>
<evidence type="ECO:0000259" key="9">
    <source>
        <dbReference type="PROSITE" id="PS50928"/>
    </source>
</evidence>
<evidence type="ECO:0000256" key="3">
    <source>
        <dbReference type="ARBA" id="ARBA00022475"/>
    </source>
</evidence>
<evidence type="ECO:0000256" key="5">
    <source>
        <dbReference type="ARBA" id="ARBA00022989"/>
    </source>
</evidence>
<gene>
    <name evidence="10" type="ORF">GCM10010918_02630</name>
</gene>
<feature type="transmembrane region" description="Helical" evidence="8">
    <location>
        <begin position="294"/>
        <end position="315"/>
    </location>
</feature>
<dbReference type="GO" id="GO:0005886">
    <property type="term" value="C:plasma membrane"/>
    <property type="evidence" value="ECO:0007669"/>
    <property type="project" value="UniProtKB-SubCell"/>
</dbReference>
<evidence type="ECO:0000313" key="11">
    <source>
        <dbReference type="Proteomes" id="UP000600247"/>
    </source>
</evidence>
<organism evidence="10 11">
    <name type="scientific">Paenibacillus radicis</name>
    <name type="common">ex Gao et al. 2016</name>
    <dbReference type="NCBI Taxonomy" id="1737354"/>
    <lineage>
        <taxon>Bacteria</taxon>
        <taxon>Bacillati</taxon>
        <taxon>Bacillota</taxon>
        <taxon>Bacilli</taxon>
        <taxon>Bacillales</taxon>
        <taxon>Paenibacillaceae</taxon>
        <taxon>Paenibacillus</taxon>
    </lineage>
</organism>
<dbReference type="Gene3D" id="1.10.3720.10">
    <property type="entry name" value="MetI-like"/>
    <property type="match status" value="1"/>
</dbReference>
<feature type="transmembrane region" description="Helical" evidence="8">
    <location>
        <begin position="41"/>
        <end position="74"/>
    </location>
</feature>
<dbReference type="InterPro" id="IPR000515">
    <property type="entry name" value="MetI-like"/>
</dbReference>
<feature type="region of interest" description="Disordered" evidence="7">
    <location>
        <begin position="1"/>
        <end position="21"/>
    </location>
</feature>
<dbReference type="InterPro" id="IPR051393">
    <property type="entry name" value="ABC_transporter_permease"/>
</dbReference>
<evidence type="ECO:0000256" key="1">
    <source>
        <dbReference type="ARBA" id="ARBA00004651"/>
    </source>
</evidence>
<dbReference type="SUPFAM" id="SSF161098">
    <property type="entry name" value="MetI-like"/>
    <property type="match status" value="1"/>
</dbReference>
<feature type="transmembrane region" description="Helical" evidence="8">
    <location>
        <begin position="94"/>
        <end position="121"/>
    </location>
</feature>
<evidence type="ECO:0000256" key="4">
    <source>
        <dbReference type="ARBA" id="ARBA00022692"/>
    </source>
</evidence>
<evidence type="ECO:0000313" key="10">
    <source>
        <dbReference type="EMBL" id="GGG53435.1"/>
    </source>
</evidence>
<sequence>MTGLQQTDALPAKVKGRSQQTAKQPNLFSRIVTDLKRDKHLYVLIGPYMILFFLFTVVPVALSILISLTYFNMLEFPRWAGWSNYMRLFLDDDIFIIALKNTFIFAIITGPISYIACFLFAWLINELRPKARAIMTLVFYAPSISGNIYFIWQIMFSGDAYGIVNGFLMKTGFISEPILWFQNPKYTLMIIIIVQLWLSLGTSFLAFIAGLQTVDRTLFEAGAVDGIRNRWQELWYITLPSMRPQLMFGAVIQITASFAVADVAMNLAGFPSVQYSAHTVVTHLIDYGTIRFEMGYASAIATVLFMIMLGSNLIIQKLLRKVGD</sequence>
<dbReference type="EMBL" id="BMHY01000001">
    <property type="protein sequence ID" value="GGG53435.1"/>
    <property type="molecule type" value="Genomic_DNA"/>
</dbReference>
<reference evidence="10 11" key="1">
    <citation type="journal article" date="2014" name="Int. J. Syst. Evol. Microbiol.">
        <title>Complete genome sequence of Corynebacterium casei LMG S-19264T (=DSM 44701T), isolated from a smear-ripened cheese.</title>
        <authorList>
            <consortium name="US DOE Joint Genome Institute (JGI-PGF)"/>
            <person name="Walter F."/>
            <person name="Albersmeier A."/>
            <person name="Kalinowski J."/>
            <person name="Ruckert C."/>
        </authorList>
    </citation>
    <scope>NUCLEOTIDE SEQUENCE [LARGE SCALE GENOMIC DNA]</scope>
    <source>
        <strain evidence="10 11">CGMCC 1.15286</strain>
    </source>
</reference>